<dbReference type="Pfam" id="PF06207">
    <property type="entry name" value="DUF1002"/>
    <property type="match status" value="1"/>
</dbReference>
<dbReference type="KEGG" id="mfv:Mfer_0217"/>
<dbReference type="OrthoDB" id="80453at2157"/>
<reference evidence="2 3" key="1">
    <citation type="journal article" date="2010" name="Stand. Genomic Sci.">
        <title>Complete genome sequence of Methanothermus fervidus type strain (V24S).</title>
        <authorList>
            <person name="Anderson I."/>
            <person name="Djao O.D."/>
            <person name="Misra M."/>
            <person name="Chertkov O."/>
            <person name="Nolan M."/>
            <person name="Lucas S."/>
            <person name="Lapidus A."/>
            <person name="Del Rio T.G."/>
            <person name="Tice H."/>
            <person name="Cheng J.F."/>
            <person name="Tapia R."/>
            <person name="Han C."/>
            <person name="Goodwin L."/>
            <person name="Pitluck S."/>
            <person name="Liolios K."/>
            <person name="Ivanova N."/>
            <person name="Mavromatis K."/>
            <person name="Mikhailova N."/>
            <person name="Pati A."/>
            <person name="Brambilla E."/>
            <person name="Chen A."/>
            <person name="Palaniappan K."/>
            <person name="Land M."/>
            <person name="Hauser L."/>
            <person name="Chang Y.J."/>
            <person name="Jeffries C.D."/>
            <person name="Sikorski J."/>
            <person name="Spring S."/>
            <person name="Rohde M."/>
            <person name="Eichinger K."/>
            <person name="Huber H."/>
            <person name="Wirth R."/>
            <person name="Goker M."/>
            <person name="Detter J.C."/>
            <person name="Woyke T."/>
            <person name="Bristow J."/>
            <person name="Eisen J.A."/>
            <person name="Markowitz V."/>
            <person name="Hugenholtz P."/>
            <person name="Klenk H.P."/>
            <person name="Kyrpides N.C."/>
        </authorList>
    </citation>
    <scope>NUCLEOTIDE SEQUENCE [LARGE SCALE GENOMIC DNA]</scope>
    <source>
        <strain evidence="3">ATCC 43054 / DSM 2088 / JCM 10308 / V24 S</strain>
    </source>
</reference>
<keyword evidence="3" id="KW-1185">Reference proteome</keyword>
<dbReference type="EMBL" id="CP002278">
    <property type="protein sequence ID" value="ADP77020.1"/>
    <property type="molecule type" value="Genomic_DNA"/>
</dbReference>
<accession>E3GXI8</accession>
<keyword evidence="1" id="KW-0175">Coiled coil</keyword>
<proteinExistence type="predicted"/>
<feature type="coiled-coil region" evidence="1">
    <location>
        <begin position="232"/>
        <end position="259"/>
    </location>
</feature>
<evidence type="ECO:0000313" key="2">
    <source>
        <dbReference type="EMBL" id="ADP77020.1"/>
    </source>
</evidence>
<evidence type="ECO:0000313" key="3">
    <source>
        <dbReference type="Proteomes" id="UP000002315"/>
    </source>
</evidence>
<gene>
    <name evidence="2" type="ordered locus">Mfer_0217</name>
</gene>
<sequence>MKKILIIVMILLCLSSPLYAMSNLLVTLGEATNSNKYYKSKVLSYFQSKINKNIKDAKICVITASEVNEVSKNITGKIYAPSQIYSCALVDLSYNQGIKVEVDKSKINIVTPEMYANALESTGIDKGYVVVTSPVPATGESALAGVLKSYEVAVGVPIPEPAKKLSVEELNLQNKISNETNQSGEKIAALFKEVKNQVREQNIQNPEEVKTIIRNVANNMGINISQSQVNNMSNLITESQKLQNTLQNFKQKLNEIAGTQGSGILDQIYKLLQEFVNIIQNIFNSLQNMGR</sequence>
<dbReference type="AlphaFoldDB" id="E3GXI8"/>
<protein>
    <recommendedName>
        <fullName evidence="4">DUF1002 domain-containing protein</fullName>
    </recommendedName>
</protein>
<evidence type="ECO:0000256" key="1">
    <source>
        <dbReference type="SAM" id="Coils"/>
    </source>
</evidence>
<dbReference type="Proteomes" id="UP000002315">
    <property type="component" value="Chromosome"/>
</dbReference>
<dbReference type="STRING" id="523846.Mfer_0217"/>
<dbReference type="InterPro" id="IPR009343">
    <property type="entry name" value="DUF1002"/>
</dbReference>
<dbReference type="HOGENOM" id="CLU_050671_0_1_2"/>
<organism evidence="2 3">
    <name type="scientific">Methanothermus fervidus (strain ATCC 43054 / DSM 2088 / JCM 10308 / V24 S)</name>
    <dbReference type="NCBI Taxonomy" id="523846"/>
    <lineage>
        <taxon>Archaea</taxon>
        <taxon>Methanobacteriati</taxon>
        <taxon>Methanobacteriota</taxon>
        <taxon>Methanomada group</taxon>
        <taxon>Methanobacteria</taxon>
        <taxon>Methanobacteriales</taxon>
        <taxon>Methanothermaceae</taxon>
        <taxon>Methanothermus</taxon>
    </lineage>
</organism>
<name>E3GXI8_METFV</name>
<evidence type="ECO:0008006" key="4">
    <source>
        <dbReference type="Google" id="ProtNLM"/>
    </source>
</evidence>